<sequence length="268" mass="27033">MNRSSGARLRATVAVGALSLALVTGCAESGSDDSEGSGSASAAPAAPAAQVLGAAELKKLILAQGDVEGYEIQADDSRLPASQSDVRVDKAECEPLAHAMSGFAPGDSAGEARTMATERTSPTDTASKSMEDMSEGEFENAMADALSVDMTVVGLSSYDGEGTAETFASVTDAITACAGGFTLTAQGTDQKITEVATAKASGTGDESVAFTASVDVEDQEKPGTVHGEVVRHGGTLVTYYTVNMGALMSGEAYDVPAAVIDAQAAKLT</sequence>
<dbReference type="Proteomes" id="UP001589709">
    <property type="component" value="Unassembled WGS sequence"/>
</dbReference>
<reference evidence="2 3" key="1">
    <citation type="submission" date="2024-09" db="EMBL/GenBank/DDBJ databases">
        <authorList>
            <person name="Sun Q."/>
            <person name="Mori K."/>
        </authorList>
    </citation>
    <scope>NUCLEOTIDE SEQUENCE [LARGE SCALE GENOMIC DNA]</scope>
    <source>
        <strain evidence="2 3">JCM 6917</strain>
    </source>
</reference>
<comment type="caution">
    <text evidence="2">The sequence shown here is derived from an EMBL/GenBank/DDBJ whole genome shotgun (WGS) entry which is preliminary data.</text>
</comment>
<protein>
    <recommendedName>
        <fullName evidence="4">Lipoprotein</fullName>
    </recommendedName>
</protein>
<keyword evidence="3" id="KW-1185">Reference proteome</keyword>
<feature type="compositionally biased region" description="Polar residues" evidence="1">
    <location>
        <begin position="117"/>
        <end position="128"/>
    </location>
</feature>
<name>A0ABV5N1J6_9ACTN</name>
<organism evidence="2 3">
    <name type="scientific">Streptomyces cinereospinus</name>
    <dbReference type="NCBI Taxonomy" id="285561"/>
    <lineage>
        <taxon>Bacteria</taxon>
        <taxon>Bacillati</taxon>
        <taxon>Actinomycetota</taxon>
        <taxon>Actinomycetes</taxon>
        <taxon>Kitasatosporales</taxon>
        <taxon>Streptomycetaceae</taxon>
        <taxon>Streptomyces</taxon>
    </lineage>
</organism>
<evidence type="ECO:0000256" key="1">
    <source>
        <dbReference type="SAM" id="MobiDB-lite"/>
    </source>
</evidence>
<dbReference type="PROSITE" id="PS51257">
    <property type="entry name" value="PROKAR_LIPOPROTEIN"/>
    <property type="match status" value="1"/>
</dbReference>
<dbReference type="EMBL" id="JBHMCY010000027">
    <property type="protein sequence ID" value="MFB9464159.1"/>
    <property type="molecule type" value="Genomic_DNA"/>
</dbReference>
<evidence type="ECO:0000313" key="3">
    <source>
        <dbReference type="Proteomes" id="UP001589709"/>
    </source>
</evidence>
<feature type="region of interest" description="Disordered" evidence="1">
    <location>
        <begin position="97"/>
        <end position="130"/>
    </location>
</feature>
<accession>A0ABV5N1J6</accession>
<gene>
    <name evidence="2" type="ORF">ACFF45_15960</name>
</gene>
<dbReference type="RefSeq" id="WP_381346689.1">
    <property type="nucleotide sequence ID" value="NZ_JBHMCY010000027.1"/>
</dbReference>
<evidence type="ECO:0008006" key="4">
    <source>
        <dbReference type="Google" id="ProtNLM"/>
    </source>
</evidence>
<evidence type="ECO:0000313" key="2">
    <source>
        <dbReference type="EMBL" id="MFB9464159.1"/>
    </source>
</evidence>
<proteinExistence type="predicted"/>